<gene>
    <name evidence="1" type="ORF">XELAEV_18004938mg</name>
</gene>
<organism evidence="1 2">
    <name type="scientific">Xenopus laevis</name>
    <name type="common">African clawed frog</name>
    <dbReference type="NCBI Taxonomy" id="8355"/>
    <lineage>
        <taxon>Eukaryota</taxon>
        <taxon>Metazoa</taxon>
        <taxon>Chordata</taxon>
        <taxon>Craniata</taxon>
        <taxon>Vertebrata</taxon>
        <taxon>Euteleostomi</taxon>
        <taxon>Amphibia</taxon>
        <taxon>Batrachia</taxon>
        <taxon>Anura</taxon>
        <taxon>Pipoidea</taxon>
        <taxon>Pipidae</taxon>
        <taxon>Xenopodinae</taxon>
        <taxon>Xenopus</taxon>
        <taxon>Xenopus</taxon>
    </lineage>
</organism>
<evidence type="ECO:0000313" key="1">
    <source>
        <dbReference type="EMBL" id="OCT99147.1"/>
    </source>
</evidence>
<protein>
    <submittedName>
        <fullName evidence="1">Uncharacterized protein</fullName>
    </submittedName>
</protein>
<sequence length="209" mass="22807">MGADPDYTFVVDNVPEGCPIDIVNHSLMGNPIFDAFEYVAQEPSDEKEFVQFLYWVPAVPYSDTWPSRVYPMGVPAEGCLCRYQSLPKSAQLIYTSVNKSFYGSSLWGEKKGCSAKDSGYAENKMSSPGLNPFLADDAIDFNDFLLAEEHAGLALGTEPLVDSCSATPPPLPPHIPPLVGKVAVKEFCAAQFPVPPPCPAWVKEGNKRK</sequence>
<dbReference type="EMBL" id="CM004466">
    <property type="protein sequence ID" value="OCT99147.1"/>
    <property type="molecule type" value="Genomic_DNA"/>
</dbReference>
<name>A0A974DYF9_XENLA</name>
<dbReference type="AlphaFoldDB" id="A0A974DYF9"/>
<proteinExistence type="predicted"/>
<feature type="non-terminal residue" evidence="1">
    <location>
        <position position="209"/>
    </location>
</feature>
<evidence type="ECO:0000313" key="2">
    <source>
        <dbReference type="Proteomes" id="UP000694892"/>
    </source>
</evidence>
<dbReference type="Proteomes" id="UP000694892">
    <property type="component" value="Chromosome 1L"/>
</dbReference>
<reference evidence="2" key="1">
    <citation type="journal article" date="2016" name="Nature">
        <title>Genome evolution in the allotetraploid frog Xenopus laevis.</title>
        <authorList>
            <person name="Session A.M."/>
            <person name="Uno Y."/>
            <person name="Kwon T."/>
            <person name="Chapman J.A."/>
            <person name="Toyoda A."/>
            <person name="Takahashi S."/>
            <person name="Fukui A."/>
            <person name="Hikosaka A."/>
            <person name="Suzuki A."/>
            <person name="Kondo M."/>
            <person name="van Heeringen S.J."/>
            <person name="Quigley I."/>
            <person name="Heinz S."/>
            <person name="Ogino H."/>
            <person name="Ochi H."/>
            <person name="Hellsten U."/>
            <person name="Lyons J.B."/>
            <person name="Simakov O."/>
            <person name="Putnam N."/>
            <person name="Stites J."/>
            <person name="Kuroki Y."/>
            <person name="Tanaka T."/>
            <person name="Michiue T."/>
            <person name="Watanabe M."/>
            <person name="Bogdanovic O."/>
            <person name="Lister R."/>
            <person name="Georgiou G."/>
            <person name="Paranjpe S.S."/>
            <person name="van Kruijsbergen I."/>
            <person name="Shu S."/>
            <person name="Carlson J."/>
            <person name="Kinoshita T."/>
            <person name="Ohta Y."/>
            <person name="Mawaribuchi S."/>
            <person name="Jenkins J."/>
            <person name="Grimwood J."/>
            <person name="Schmutz J."/>
            <person name="Mitros T."/>
            <person name="Mozaffari S.V."/>
            <person name="Suzuki Y."/>
            <person name="Haramoto Y."/>
            <person name="Yamamoto T.S."/>
            <person name="Takagi C."/>
            <person name="Heald R."/>
            <person name="Miller K."/>
            <person name="Haudenschild C."/>
            <person name="Kitzman J."/>
            <person name="Nakayama T."/>
            <person name="Izutsu Y."/>
            <person name="Robert J."/>
            <person name="Fortriede J."/>
            <person name="Burns K."/>
            <person name="Lotay V."/>
            <person name="Karimi K."/>
            <person name="Yasuoka Y."/>
            <person name="Dichmann D.S."/>
            <person name="Flajnik M.F."/>
            <person name="Houston D.W."/>
            <person name="Shendure J."/>
            <person name="DuPasquier L."/>
            <person name="Vize P.D."/>
            <person name="Zorn A.M."/>
            <person name="Ito M."/>
            <person name="Marcotte E.M."/>
            <person name="Wallingford J.B."/>
            <person name="Ito Y."/>
            <person name="Asashima M."/>
            <person name="Ueno N."/>
            <person name="Matsuda Y."/>
            <person name="Veenstra G.J."/>
            <person name="Fujiyama A."/>
            <person name="Harland R.M."/>
            <person name="Taira M."/>
            <person name="Rokhsar D.S."/>
        </authorList>
    </citation>
    <scope>NUCLEOTIDE SEQUENCE [LARGE SCALE GENOMIC DNA]</scope>
    <source>
        <strain evidence="2">J</strain>
    </source>
</reference>
<accession>A0A974DYF9</accession>